<dbReference type="HOGENOM" id="CLU_2623642_0_0_1"/>
<dbReference type="Proteomes" id="UP000054485">
    <property type="component" value="Unassembled WGS sequence"/>
</dbReference>
<accession>A0A0C9ZP84</accession>
<reference evidence="1 2" key="1">
    <citation type="submission" date="2014-04" db="EMBL/GenBank/DDBJ databases">
        <authorList>
            <consortium name="DOE Joint Genome Institute"/>
            <person name="Kuo A."/>
            <person name="Ruytinx J."/>
            <person name="Rineau F."/>
            <person name="Colpaert J."/>
            <person name="Kohler A."/>
            <person name="Nagy L.G."/>
            <person name="Floudas D."/>
            <person name="Copeland A."/>
            <person name="Barry K.W."/>
            <person name="Cichocki N."/>
            <person name="Veneault-Fourrey C."/>
            <person name="LaButti K."/>
            <person name="Lindquist E.A."/>
            <person name="Lipzen A."/>
            <person name="Lundell T."/>
            <person name="Morin E."/>
            <person name="Murat C."/>
            <person name="Sun H."/>
            <person name="Tunlid A."/>
            <person name="Henrissat B."/>
            <person name="Grigoriev I.V."/>
            <person name="Hibbett D.S."/>
            <person name="Martin F."/>
            <person name="Nordberg H.P."/>
            <person name="Cantor M.N."/>
            <person name="Hua S.X."/>
        </authorList>
    </citation>
    <scope>NUCLEOTIDE SEQUENCE [LARGE SCALE GENOMIC DNA]</scope>
    <source>
        <strain evidence="1 2">UH-Slu-Lm8-n1</strain>
    </source>
</reference>
<name>A0A0C9ZP84_9AGAM</name>
<evidence type="ECO:0000313" key="2">
    <source>
        <dbReference type="Proteomes" id="UP000054485"/>
    </source>
</evidence>
<gene>
    <name evidence="1" type="ORF">CY34DRAFT_336096</name>
</gene>
<keyword evidence="2" id="KW-1185">Reference proteome</keyword>
<dbReference type="AlphaFoldDB" id="A0A0C9ZP84"/>
<proteinExistence type="predicted"/>
<dbReference type="InParanoid" id="A0A0C9ZP84"/>
<organism evidence="1 2">
    <name type="scientific">Suillus luteus UH-Slu-Lm8-n1</name>
    <dbReference type="NCBI Taxonomy" id="930992"/>
    <lineage>
        <taxon>Eukaryota</taxon>
        <taxon>Fungi</taxon>
        <taxon>Dikarya</taxon>
        <taxon>Basidiomycota</taxon>
        <taxon>Agaricomycotina</taxon>
        <taxon>Agaricomycetes</taxon>
        <taxon>Agaricomycetidae</taxon>
        <taxon>Boletales</taxon>
        <taxon>Suillineae</taxon>
        <taxon>Suillaceae</taxon>
        <taxon>Suillus</taxon>
    </lineage>
</organism>
<evidence type="ECO:0000313" key="1">
    <source>
        <dbReference type="EMBL" id="KIK39455.1"/>
    </source>
</evidence>
<sequence length="78" mass="8677">MPTNFDSESLTSGRTWCCSPNALLRPPLGMITCQPRLVWLYAPVSNQVYMGCEVAVTPIFSIFGSKKSLNQFAPEQHL</sequence>
<reference evidence="2" key="2">
    <citation type="submission" date="2015-01" db="EMBL/GenBank/DDBJ databases">
        <title>Evolutionary Origins and Diversification of the Mycorrhizal Mutualists.</title>
        <authorList>
            <consortium name="DOE Joint Genome Institute"/>
            <consortium name="Mycorrhizal Genomics Consortium"/>
            <person name="Kohler A."/>
            <person name="Kuo A."/>
            <person name="Nagy L.G."/>
            <person name="Floudas D."/>
            <person name="Copeland A."/>
            <person name="Barry K.W."/>
            <person name="Cichocki N."/>
            <person name="Veneault-Fourrey C."/>
            <person name="LaButti K."/>
            <person name="Lindquist E.A."/>
            <person name="Lipzen A."/>
            <person name="Lundell T."/>
            <person name="Morin E."/>
            <person name="Murat C."/>
            <person name="Riley R."/>
            <person name="Ohm R."/>
            <person name="Sun H."/>
            <person name="Tunlid A."/>
            <person name="Henrissat B."/>
            <person name="Grigoriev I.V."/>
            <person name="Hibbett D.S."/>
            <person name="Martin F."/>
        </authorList>
    </citation>
    <scope>NUCLEOTIDE SEQUENCE [LARGE SCALE GENOMIC DNA]</scope>
    <source>
        <strain evidence="2">UH-Slu-Lm8-n1</strain>
    </source>
</reference>
<protein>
    <submittedName>
        <fullName evidence="1">Uncharacterized protein</fullName>
    </submittedName>
</protein>
<dbReference type="EMBL" id="KN835342">
    <property type="protein sequence ID" value="KIK39455.1"/>
    <property type="molecule type" value="Genomic_DNA"/>
</dbReference>